<evidence type="ECO:0000256" key="1">
    <source>
        <dbReference type="SAM" id="SignalP"/>
    </source>
</evidence>
<keyword evidence="1" id="KW-0732">Signal</keyword>
<keyword evidence="3" id="KW-1185">Reference proteome</keyword>
<dbReference type="AlphaFoldDB" id="A0A9P0A011"/>
<dbReference type="Pfam" id="PF24664">
    <property type="entry name" value="Monjiviricetes_fusion"/>
    <property type="match status" value="1"/>
</dbReference>
<name>A0A9P0A011_BEMTA</name>
<evidence type="ECO:0000313" key="2">
    <source>
        <dbReference type="EMBL" id="CAH0381380.1"/>
    </source>
</evidence>
<evidence type="ECO:0000313" key="3">
    <source>
        <dbReference type="Proteomes" id="UP001152759"/>
    </source>
</evidence>
<dbReference type="Proteomes" id="UP001152759">
    <property type="component" value="Chromosome 1"/>
</dbReference>
<protein>
    <recommendedName>
        <fullName evidence="4">Glycoprotein</fullName>
    </recommendedName>
</protein>
<gene>
    <name evidence="2" type="ORF">BEMITA_LOCUS1042</name>
</gene>
<sequence>MISLFLCTLLALTQVTLALEPASLTGFDCVSQPIRQTEISLKNIKECNGSIETTTNTTTIIQVVQQNEEMPIRVISCKTEILRIAHRCSMWGDLQSVPNSLSTYYPDLTMSQCHSLIKDRAATDYGKMVDLTMNGETIRTTLLAGEIKPKGGCIGGSYSDGTYNHDDVVVQATIKFTLYDSEAMFNPTLNEIYLKTGVKCVYSAGKCFDPDRGYTFWEPEIQDKCDAKHYTVLYEGPATRFNDSTAADPISYLVNENDVAFCLTAIKRTTSRICHHEAFQTEHSRFFVLPKTEYEFPFYKNSKNVTADILTYFNVKFVFLDKHIKSSLSQLYTQLRSAACQLERQILEHHLTLAIHHGDDFAWIRGGGPGYMTITMGEVAYLLQCLAVPVTLRQTDSSYNEIPVYYQNETKFLIPRTRILTSKGTEVDCSPNMPVKFEINGRWRTFTPRIMPADPPTELTSQLAIDWKYTSPDSLFQAGIYTLEYSKTNNLPS</sequence>
<accession>A0A9P0A011</accession>
<evidence type="ECO:0008006" key="4">
    <source>
        <dbReference type="Google" id="ProtNLM"/>
    </source>
</evidence>
<feature type="signal peptide" evidence="1">
    <location>
        <begin position="1"/>
        <end position="18"/>
    </location>
</feature>
<proteinExistence type="predicted"/>
<organism evidence="2 3">
    <name type="scientific">Bemisia tabaci</name>
    <name type="common">Sweetpotato whitefly</name>
    <name type="synonym">Aleurodes tabaci</name>
    <dbReference type="NCBI Taxonomy" id="7038"/>
    <lineage>
        <taxon>Eukaryota</taxon>
        <taxon>Metazoa</taxon>
        <taxon>Ecdysozoa</taxon>
        <taxon>Arthropoda</taxon>
        <taxon>Hexapoda</taxon>
        <taxon>Insecta</taxon>
        <taxon>Pterygota</taxon>
        <taxon>Neoptera</taxon>
        <taxon>Paraneoptera</taxon>
        <taxon>Hemiptera</taxon>
        <taxon>Sternorrhyncha</taxon>
        <taxon>Aleyrodoidea</taxon>
        <taxon>Aleyrodidae</taxon>
        <taxon>Aleyrodinae</taxon>
        <taxon>Bemisia</taxon>
    </lineage>
</organism>
<dbReference type="EMBL" id="OU963862">
    <property type="protein sequence ID" value="CAH0381380.1"/>
    <property type="molecule type" value="Genomic_DNA"/>
</dbReference>
<feature type="chain" id="PRO_5040258220" description="Glycoprotein" evidence="1">
    <location>
        <begin position="19"/>
        <end position="493"/>
    </location>
</feature>
<reference evidence="2" key="1">
    <citation type="submission" date="2021-12" db="EMBL/GenBank/DDBJ databases">
        <authorList>
            <person name="King R."/>
        </authorList>
    </citation>
    <scope>NUCLEOTIDE SEQUENCE</scope>
</reference>